<keyword evidence="2" id="KW-0479">Metal-binding</keyword>
<comment type="subcellular location">
    <subcellularLocation>
        <location evidence="1">Nucleus</location>
    </subcellularLocation>
</comment>
<keyword evidence="11" id="KW-1185">Reference proteome</keyword>
<dbReference type="PANTHER" id="PTHR10071:SF335">
    <property type="entry name" value="IRON-SENSING TRANSCRIPTIONAL REPRESSOR-RELATED"/>
    <property type="match status" value="1"/>
</dbReference>
<dbReference type="SUPFAM" id="SSF57716">
    <property type="entry name" value="Glucocorticoid receptor-like (DNA-binding domain)"/>
    <property type="match status" value="2"/>
</dbReference>
<feature type="domain" description="GATA-type" evidence="9">
    <location>
        <begin position="25"/>
        <end position="87"/>
    </location>
</feature>
<evidence type="ECO:0000256" key="3">
    <source>
        <dbReference type="ARBA" id="ARBA00022771"/>
    </source>
</evidence>
<dbReference type="EMBL" id="JADGKB010000008">
    <property type="protein sequence ID" value="KAJ3260955.1"/>
    <property type="molecule type" value="Genomic_DNA"/>
</dbReference>
<evidence type="ECO:0000256" key="7">
    <source>
        <dbReference type="ARBA" id="ARBA00023242"/>
    </source>
</evidence>
<name>A0AAD5UKX1_9FUNG</name>
<dbReference type="Gene3D" id="3.30.50.10">
    <property type="entry name" value="Erythroid Transcription Factor GATA-1, subunit A"/>
    <property type="match status" value="2"/>
</dbReference>
<evidence type="ECO:0000256" key="1">
    <source>
        <dbReference type="ARBA" id="ARBA00004123"/>
    </source>
</evidence>
<dbReference type="InterPro" id="IPR000679">
    <property type="entry name" value="Znf_GATA"/>
</dbReference>
<gene>
    <name evidence="10" type="ORF">HK103_006910</name>
</gene>
<dbReference type="Proteomes" id="UP001210925">
    <property type="component" value="Unassembled WGS sequence"/>
</dbReference>
<dbReference type="GO" id="GO:0005634">
    <property type="term" value="C:nucleus"/>
    <property type="evidence" value="ECO:0007669"/>
    <property type="project" value="UniProtKB-SubCell"/>
</dbReference>
<keyword evidence="7" id="KW-0539">Nucleus</keyword>
<dbReference type="GO" id="GO:0008270">
    <property type="term" value="F:zinc ion binding"/>
    <property type="evidence" value="ECO:0007669"/>
    <property type="project" value="UniProtKB-KW"/>
</dbReference>
<dbReference type="InterPro" id="IPR013088">
    <property type="entry name" value="Znf_NHR/GATA"/>
</dbReference>
<protein>
    <recommendedName>
        <fullName evidence="9">GATA-type domain-containing protein</fullName>
    </recommendedName>
</protein>
<dbReference type="InterPro" id="IPR039355">
    <property type="entry name" value="Transcription_factor_GATA"/>
</dbReference>
<keyword evidence="6" id="KW-0804">Transcription</keyword>
<dbReference type="PANTHER" id="PTHR10071">
    <property type="entry name" value="TRANSCRIPTION FACTOR GATA FAMILY MEMBER"/>
    <property type="match status" value="1"/>
</dbReference>
<evidence type="ECO:0000256" key="6">
    <source>
        <dbReference type="ARBA" id="ARBA00023163"/>
    </source>
</evidence>
<sequence>MEIIIWSGSLDDDKKTTFPTAVKMSNKVRKCTGCGTTSTPLWRRNNLGEVVCNACGNFLLISGLYLKSNQQKRPKYLRKDYSEPQERSFQFHWSHPTVQPERQSTPSNKCYNCNTTDTPLWRRDLEGNSICNACGLYYKLHGSHRPKEMKTPIIRRRKRAHMARSDSFYTDSLVLPPIKMQVMNDGKLPPLQQLCHAATYSPLSPEMVKEEPARLIKHDYLPSPKMSPLEVQKKESLMYLAEIATSKSSSSIMSLSNILS</sequence>
<dbReference type="AlphaFoldDB" id="A0AAD5UKX1"/>
<dbReference type="GO" id="GO:0000981">
    <property type="term" value="F:DNA-binding transcription factor activity, RNA polymerase II-specific"/>
    <property type="evidence" value="ECO:0007669"/>
    <property type="project" value="TreeGrafter"/>
</dbReference>
<accession>A0AAD5UKX1</accession>
<dbReference type="PRINTS" id="PR00619">
    <property type="entry name" value="GATAZNFINGER"/>
</dbReference>
<dbReference type="PROSITE" id="PS00344">
    <property type="entry name" value="GATA_ZN_FINGER_1"/>
    <property type="match status" value="1"/>
</dbReference>
<dbReference type="GO" id="GO:0045944">
    <property type="term" value="P:positive regulation of transcription by RNA polymerase II"/>
    <property type="evidence" value="ECO:0007669"/>
    <property type="project" value="TreeGrafter"/>
</dbReference>
<dbReference type="SMART" id="SM00401">
    <property type="entry name" value="ZnF_GATA"/>
    <property type="match status" value="2"/>
</dbReference>
<dbReference type="GO" id="GO:0000122">
    <property type="term" value="P:negative regulation of transcription by RNA polymerase II"/>
    <property type="evidence" value="ECO:0007669"/>
    <property type="project" value="TreeGrafter"/>
</dbReference>
<reference evidence="10" key="1">
    <citation type="submission" date="2020-05" db="EMBL/GenBank/DDBJ databases">
        <title>Phylogenomic resolution of chytrid fungi.</title>
        <authorList>
            <person name="Stajich J.E."/>
            <person name="Amses K."/>
            <person name="Simmons R."/>
            <person name="Seto K."/>
            <person name="Myers J."/>
            <person name="Bonds A."/>
            <person name="Quandt C.A."/>
            <person name="Barry K."/>
            <person name="Liu P."/>
            <person name="Grigoriev I."/>
            <person name="Longcore J.E."/>
            <person name="James T.Y."/>
        </authorList>
    </citation>
    <scope>NUCLEOTIDE SEQUENCE</scope>
    <source>
        <strain evidence="10">PLAUS21</strain>
    </source>
</reference>
<keyword evidence="3 8" id="KW-0863">Zinc-finger</keyword>
<evidence type="ECO:0000313" key="11">
    <source>
        <dbReference type="Proteomes" id="UP001210925"/>
    </source>
</evidence>
<evidence type="ECO:0000256" key="2">
    <source>
        <dbReference type="ARBA" id="ARBA00022723"/>
    </source>
</evidence>
<dbReference type="Pfam" id="PF00320">
    <property type="entry name" value="GATA"/>
    <property type="match status" value="2"/>
</dbReference>
<evidence type="ECO:0000313" key="10">
    <source>
        <dbReference type="EMBL" id="KAJ3260955.1"/>
    </source>
</evidence>
<dbReference type="GO" id="GO:0000978">
    <property type="term" value="F:RNA polymerase II cis-regulatory region sequence-specific DNA binding"/>
    <property type="evidence" value="ECO:0007669"/>
    <property type="project" value="TreeGrafter"/>
</dbReference>
<organism evidence="10 11">
    <name type="scientific">Boothiomyces macroporosus</name>
    <dbReference type="NCBI Taxonomy" id="261099"/>
    <lineage>
        <taxon>Eukaryota</taxon>
        <taxon>Fungi</taxon>
        <taxon>Fungi incertae sedis</taxon>
        <taxon>Chytridiomycota</taxon>
        <taxon>Chytridiomycota incertae sedis</taxon>
        <taxon>Chytridiomycetes</taxon>
        <taxon>Rhizophydiales</taxon>
        <taxon>Terramycetaceae</taxon>
        <taxon>Boothiomyces</taxon>
    </lineage>
</organism>
<keyword evidence="4" id="KW-0862">Zinc</keyword>
<dbReference type="PROSITE" id="PS50114">
    <property type="entry name" value="GATA_ZN_FINGER_2"/>
    <property type="match status" value="2"/>
</dbReference>
<evidence type="ECO:0000256" key="4">
    <source>
        <dbReference type="ARBA" id="ARBA00022833"/>
    </source>
</evidence>
<evidence type="ECO:0000256" key="5">
    <source>
        <dbReference type="ARBA" id="ARBA00023015"/>
    </source>
</evidence>
<evidence type="ECO:0000259" key="9">
    <source>
        <dbReference type="PROSITE" id="PS50114"/>
    </source>
</evidence>
<comment type="caution">
    <text evidence="10">The sequence shown here is derived from an EMBL/GenBank/DDBJ whole genome shotgun (WGS) entry which is preliminary data.</text>
</comment>
<feature type="domain" description="GATA-type" evidence="9">
    <location>
        <begin position="104"/>
        <end position="157"/>
    </location>
</feature>
<evidence type="ECO:0000256" key="8">
    <source>
        <dbReference type="PROSITE-ProRule" id="PRU00094"/>
    </source>
</evidence>
<dbReference type="CDD" id="cd00202">
    <property type="entry name" value="ZnF_GATA"/>
    <property type="match status" value="2"/>
</dbReference>
<proteinExistence type="predicted"/>
<keyword evidence="5" id="KW-0805">Transcription regulation</keyword>